<feature type="domain" description="Beta-lactamase-related" evidence="1">
    <location>
        <begin position="50"/>
        <end position="344"/>
    </location>
</feature>
<proteinExistence type="predicted"/>
<keyword evidence="2" id="KW-0378">Hydrolase</keyword>
<dbReference type="InterPro" id="IPR001466">
    <property type="entry name" value="Beta-lactam-related"/>
</dbReference>
<accession>A0A844XI76</accession>
<dbReference type="SUPFAM" id="SSF56601">
    <property type="entry name" value="beta-lactamase/transpeptidase-like"/>
    <property type="match status" value="1"/>
</dbReference>
<dbReference type="InterPro" id="IPR012338">
    <property type="entry name" value="Beta-lactam/transpept-like"/>
</dbReference>
<evidence type="ECO:0000313" key="2">
    <source>
        <dbReference type="EMBL" id="MWV29265.1"/>
    </source>
</evidence>
<reference evidence="2 3" key="2">
    <citation type="submission" date="2020-02" db="EMBL/GenBank/DDBJ databases">
        <title>Erythrobacter dongmakensis sp. nov., isolated from a tidal mudflat.</title>
        <authorList>
            <person name="Kim I.S."/>
        </authorList>
    </citation>
    <scope>NUCLEOTIDE SEQUENCE [LARGE SCALE GENOMIC DNA]</scope>
    <source>
        <strain evidence="2 3">GH3-10</strain>
    </source>
</reference>
<name>A0A844XI76_9SPHN</name>
<protein>
    <submittedName>
        <fullName evidence="2">Serine hydrolase</fullName>
    </submittedName>
</protein>
<dbReference type="PANTHER" id="PTHR43283">
    <property type="entry name" value="BETA-LACTAMASE-RELATED"/>
    <property type="match status" value="1"/>
</dbReference>
<dbReference type="EMBL" id="WUBR01000003">
    <property type="protein sequence ID" value="MWV29265.1"/>
    <property type="molecule type" value="Genomic_DNA"/>
</dbReference>
<organism evidence="2 3">
    <name type="scientific">Aurantiacibacter rhizosphaerae</name>
    <dbReference type="NCBI Taxonomy" id="2691582"/>
    <lineage>
        <taxon>Bacteria</taxon>
        <taxon>Pseudomonadati</taxon>
        <taxon>Pseudomonadota</taxon>
        <taxon>Alphaproteobacteria</taxon>
        <taxon>Sphingomonadales</taxon>
        <taxon>Erythrobacteraceae</taxon>
        <taxon>Aurantiacibacter</taxon>
    </lineage>
</organism>
<dbReference type="InterPro" id="IPR050789">
    <property type="entry name" value="Diverse_Enzym_Activities"/>
</dbReference>
<evidence type="ECO:0000259" key="1">
    <source>
        <dbReference type="Pfam" id="PF00144"/>
    </source>
</evidence>
<comment type="caution">
    <text evidence="2">The sequence shown here is derived from an EMBL/GenBank/DDBJ whole genome shotgun (WGS) entry which is preliminary data.</text>
</comment>
<sequence length="359" mass="39239">MASVTPCRRINRATNAFPIPENDTAFSLPSAFDALGKTHDMAAFLDDVTTTGLMVLHKGEKVYENYWHGNRADTQVAIFSCTKSFVSTLVACALRDGHIASVDDTADTYAPELKGSGYEGVRIEDILQMSSGVRWNEDYGDPNSDIARFAAAYLEPASFDAVCASLPREHEPGTYNRYNTCDTHVLGMIVSRAVGMSLTDYLQQQVWDVLGMEDDSFILVDGEGVEAAGMGLQVTLRDMAKLGQLMLRGGISPDGAKLLPDGWIAHCATASKPHLMPGKRPNASYPWGYGYQWWIPDETGVFTALGVYHQMIWVDQDRDVVIAKTTAYPEFGQDHDDEDRVDALHFAACHAIAAAAAGQ</sequence>
<reference evidence="2 3" key="1">
    <citation type="submission" date="2019-12" db="EMBL/GenBank/DDBJ databases">
        <authorList>
            <person name="Lee S.D."/>
        </authorList>
    </citation>
    <scope>NUCLEOTIDE SEQUENCE [LARGE SCALE GENOMIC DNA]</scope>
    <source>
        <strain evidence="2 3">GH3-10</strain>
    </source>
</reference>
<dbReference type="Proteomes" id="UP000461409">
    <property type="component" value="Unassembled WGS sequence"/>
</dbReference>
<gene>
    <name evidence="2" type="ORF">GRF63_15275</name>
</gene>
<keyword evidence="3" id="KW-1185">Reference proteome</keyword>
<dbReference type="Pfam" id="PF00144">
    <property type="entry name" value="Beta-lactamase"/>
    <property type="match status" value="1"/>
</dbReference>
<evidence type="ECO:0000313" key="3">
    <source>
        <dbReference type="Proteomes" id="UP000461409"/>
    </source>
</evidence>
<dbReference type="Gene3D" id="3.40.710.10">
    <property type="entry name" value="DD-peptidase/beta-lactamase superfamily"/>
    <property type="match status" value="1"/>
</dbReference>
<dbReference type="GO" id="GO:0016787">
    <property type="term" value="F:hydrolase activity"/>
    <property type="evidence" value="ECO:0007669"/>
    <property type="project" value="UniProtKB-KW"/>
</dbReference>
<dbReference type="AlphaFoldDB" id="A0A844XI76"/>
<dbReference type="PANTHER" id="PTHR43283:SF14">
    <property type="entry name" value="BLL8153 PROTEIN"/>
    <property type="match status" value="1"/>
</dbReference>